<dbReference type="RefSeq" id="WP_277576727.1">
    <property type="nucleotide sequence ID" value="NZ_JANRMI010000001.1"/>
</dbReference>
<reference evidence="2" key="1">
    <citation type="submission" date="2022-08" db="EMBL/GenBank/DDBJ databases">
        <title>Novel Bdellovibrio Species Isolated from Svalbard: Designation Bdellovibrio svalbardensis.</title>
        <authorList>
            <person name="Mitchell R.J."/>
            <person name="Choi S.Y."/>
        </authorList>
    </citation>
    <scope>NUCLEOTIDE SEQUENCE</scope>
    <source>
        <strain evidence="2">PAP01</strain>
    </source>
</reference>
<name>A0ABT6DEI2_9BACT</name>
<gene>
    <name evidence="2" type="ORF">NWE73_02685</name>
</gene>
<evidence type="ECO:0000313" key="3">
    <source>
        <dbReference type="Proteomes" id="UP001152321"/>
    </source>
</evidence>
<dbReference type="Pfam" id="PF14273">
    <property type="entry name" value="DUF4360"/>
    <property type="match status" value="1"/>
</dbReference>
<accession>A0ABT6DEI2</accession>
<proteinExistence type="predicted"/>
<comment type="caution">
    <text evidence="2">The sequence shown here is derived from an EMBL/GenBank/DDBJ whole genome shotgun (WGS) entry which is preliminary data.</text>
</comment>
<dbReference type="InterPro" id="IPR025649">
    <property type="entry name" value="DUF4360"/>
</dbReference>
<dbReference type="EMBL" id="JANRMI010000001">
    <property type="protein sequence ID" value="MDG0815250.1"/>
    <property type="molecule type" value="Genomic_DNA"/>
</dbReference>
<protein>
    <submittedName>
        <fullName evidence="2">DUF4360 domain-containing protein</fullName>
    </submittedName>
</protein>
<organism evidence="2 3">
    <name type="scientific">Bdellovibrio svalbardensis</name>
    <dbReference type="NCBI Taxonomy" id="2972972"/>
    <lineage>
        <taxon>Bacteria</taxon>
        <taxon>Pseudomonadati</taxon>
        <taxon>Bdellovibrionota</taxon>
        <taxon>Bdellovibrionia</taxon>
        <taxon>Bdellovibrionales</taxon>
        <taxon>Pseudobdellovibrionaceae</taxon>
        <taxon>Bdellovibrio</taxon>
    </lineage>
</organism>
<feature type="chain" id="PRO_5047491853" evidence="1">
    <location>
        <begin position="24"/>
        <end position="201"/>
    </location>
</feature>
<evidence type="ECO:0000256" key="1">
    <source>
        <dbReference type="SAM" id="SignalP"/>
    </source>
</evidence>
<dbReference type="PANTHER" id="PTHR38847">
    <property type="match status" value="1"/>
</dbReference>
<keyword evidence="3" id="KW-1185">Reference proteome</keyword>
<dbReference type="PANTHER" id="PTHR38847:SF1">
    <property type="entry name" value="PSEUDOURIDINE SYNTHASE RSUA_RLUA-LIKE DOMAIN-CONTAINING PROTEIN"/>
    <property type="match status" value="1"/>
</dbReference>
<keyword evidence="1" id="KW-0732">Signal</keyword>
<sequence length="201" mass="21505">MKLAMVMKVVAALTVLATTQAQAESLRLGQAAYGGTGCPAGSASVTVSPDQSSLSILFDSYVTEAGNTTGKTIDRKSCNISIPVTVPNGYSVAVFQVDYRGFTAVPRGAQARFDAEYFWAGSRGFRVSRVFAGPYNDNYTVSDGLLATTMVWTPCGASVNLRANTSMMAQTNSRREQTLATVDSADISSGLVYHLQWRRCN</sequence>
<evidence type="ECO:0000313" key="2">
    <source>
        <dbReference type="EMBL" id="MDG0815250.1"/>
    </source>
</evidence>
<feature type="signal peptide" evidence="1">
    <location>
        <begin position="1"/>
        <end position="23"/>
    </location>
</feature>
<dbReference type="Proteomes" id="UP001152321">
    <property type="component" value="Unassembled WGS sequence"/>
</dbReference>